<dbReference type="EMBL" id="CDGJ01000104">
    <property type="protein sequence ID" value="CEJ08944.1"/>
    <property type="molecule type" value="Genomic_DNA"/>
</dbReference>
<dbReference type="InterPro" id="IPR035895">
    <property type="entry name" value="HPr-like_sf"/>
</dbReference>
<dbReference type="CDD" id="cd00367">
    <property type="entry name" value="PTS-HPr_like"/>
    <property type="match status" value="1"/>
</dbReference>
<dbReference type="Pfam" id="PF00381">
    <property type="entry name" value="PTS-HPr"/>
    <property type="match status" value="1"/>
</dbReference>
<dbReference type="PROSITE" id="PS00369">
    <property type="entry name" value="PTS_HPR_HIS"/>
    <property type="match status" value="1"/>
</dbReference>
<dbReference type="Proteomes" id="UP000836597">
    <property type="component" value="Chromosome"/>
</dbReference>
<evidence type="ECO:0000256" key="3">
    <source>
        <dbReference type="ARBA" id="ARBA00020422"/>
    </source>
</evidence>
<dbReference type="EMBL" id="LR746496">
    <property type="protein sequence ID" value="CAA7600899.1"/>
    <property type="molecule type" value="Genomic_DNA"/>
</dbReference>
<dbReference type="AlphaFoldDB" id="A0A8S0W7L3"/>
<evidence type="ECO:0000313" key="8">
    <source>
        <dbReference type="EMBL" id="CEJ08944.1"/>
    </source>
</evidence>
<evidence type="ECO:0000256" key="1">
    <source>
        <dbReference type="ARBA" id="ARBA00003681"/>
    </source>
</evidence>
<evidence type="ECO:0000256" key="4">
    <source>
        <dbReference type="ARBA" id="ARBA00022490"/>
    </source>
</evidence>
<dbReference type="PANTHER" id="PTHR33705">
    <property type="entry name" value="PHOSPHOCARRIER PROTEIN HPR"/>
    <property type="match status" value="1"/>
</dbReference>
<evidence type="ECO:0000313" key="9">
    <source>
        <dbReference type="Proteomes" id="UP001071230"/>
    </source>
</evidence>
<dbReference type="PRINTS" id="PR00107">
    <property type="entry name" value="PHOSPHOCPHPR"/>
</dbReference>
<reference evidence="8" key="1">
    <citation type="submission" date="2014-11" db="EMBL/GenBank/DDBJ databases">
        <authorList>
            <person name="Hornung B.V."/>
        </authorList>
    </citation>
    <scope>NUCLEOTIDE SEQUENCE</scope>
    <source>
        <strain evidence="8">INE</strain>
    </source>
</reference>
<dbReference type="Proteomes" id="UP001071230">
    <property type="component" value="Unassembled WGS sequence"/>
</dbReference>
<evidence type="ECO:0000259" key="6">
    <source>
        <dbReference type="PROSITE" id="PS51350"/>
    </source>
</evidence>
<organism evidence="7">
    <name type="scientific">Acididesulfobacillus acetoxydans</name>
    <dbReference type="NCBI Taxonomy" id="1561005"/>
    <lineage>
        <taxon>Bacteria</taxon>
        <taxon>Bacillati</taxon>
        <taxon>Bacillota</taxon>
        <taxon>Clostridia</taxon>
        <taxon>Eubacteriales</taxon>
        <taxon>Peptococcaceae</taxon>
        <taxon>Acididesulfobacillus</taxon>
    </lineage>
</organism>
<dbReference type="SUPFAM" id="SSF55594">
    <property type="entry name" value="HPr-like"/>
    <property type="match status" value="1"/>
</dbReference>
<name>A0A8S0W7L3_9FIRM</name>
<dbReference type="RefSeq" id="WP_240984491.1">
    <property type="nucleotide sequence ID" value="NZ_CDGJ01000104.1"/>
</dbReference>
<comment type="subcellular location">
    <subcellularLocation>
        <location evidence="2">Cytoplasm</location>
    </subcellularLocation>
</comment>
<dbReference type="InterPro" id="IPR000032">
    <property type="entry name" value="HPr-like"/>
</dbReference>
<dbReference type="PROSITE" id="PS51350">
    <property type="entry name" value="PTS_HPR_DOM"/>
    <property type="match status" value="1"/>
</dbReference>
<dbReference type="NCBIfam" id="TIGR01003">
    <property type="entry name" value="PTS_HPr_family"/>
    <property type="match status" value="1"/>
</dbReference>
<protein>
    <recommendedName>
        <fullName evidence="3">Phosphocarrier protein HPr</fullName>
    </recommendedName>
</protein>
<dbReference type="GO" id="GO:0005737">
    <property type="term" value="C:cytoplasm"/>
    <property type="evidence" value="ECO:0007669"/>
    <property type="project" value="UniProtKB-SubCell"/>
</dbReference>
<dbReference type="InterPro" id="IPR002114">
    <property type="entry name" value="PTS_HPr_Ser_P_site"/>
</dbReference>
<dbReference type="Gene3D" id="3.30.1340.10">
    <property type="entry name" value="HPr-like"/>
    <property type="match status" value="1"/>
</dbReference>
<evidence type="ECO:0000313" key="7">
    <source>
        <dbReference type="EMBL" id="CAA7600899.1"/>
    </source>
</evidence>
<keyword evidence="5" id="KW-0598">Phosphotransferase system</keyword>
<dbReference type="GO" id="GO:0009401">
    <property type="term" value="P:phosphoenolpyruvate-dependent sugar phosphotransferase system"/>
    <property type="evidence" value="ECO:0007669"/>
    <property type="project" value="UniProtKB-KW"/>
</dbReference>
<evidence type="ECO:0000256" key="5">
    <source>
        <dbReference type="ARBA" id="ARBA00022683"/>
    </source>
</evidence>
<dbReference type="PROSITE" id="PS00589">
    <property type="entry name" value="PTS_HPR_SER"/>
    <property type="match status" value="1"/>
</dbReference>
<dbReference type="InterPro" id="IPR001020">
    <property type="entry name" value="PTS_HPr_His_P_site"/>
</dbReference>
<dbReference type="InterPro" id="IPR050399">
    <property type="entry name" value="HPr"/>
</dbReference>
<gene>
    <name evidence="7" type="ORF">DEACI_1552</name>
    <name evidence="8" type="ORF">DEACI_3426</name>
</gene>
<accession>A0A8S0W7L3</accession>
<sequence>MLRRDFIIRNKTGLHARPASIFIKTANKFKCDIHLVKDGQEIDGKSIISLLTIGARQGSMIIITTNGTDEKVAMDELINVLNSLED</sequence>
<feature type="domain" description="HPr" evidence="6">
    <location>
        <begin position="1"/>
        <end position="86"/>
    </location>
</feature>
<keyword evidence="4" id="KW-0963">Cytoplasm</keyword>
<proteinExistence type="predicted"/>
<keyword evidence="9" id="KW-1185">Reference proteome</keyword>
<comment type="function">
    <text evidence="1">General (non sugar-specific) component of the phosphoenolpyruvate-dependent sugar phosphotransferase system (sugar PTS). This major carbohydrate active-transport system catalyzes the phosphorylation of incoming sugar substrates concomitantly with their translocation across the cell membrane. The phosphoryl group from phosphoenolpyruvate (PEP) is transferred to the phosphoryl carrier protein HPr by enzyme I. Phospho-HPr then transfers it to the PTS EIIA domain.</text>
</comment>
<reference evidence="7" key="2">
    <citation type="submission" date="2020-01" db="EMBL/GenBank/DDBJ databases">
        <authorList>
            <person name="Hornung B."/>
        </authorList>
    </citation>
    <scope>NUCLEOTIDE SEQUENCE</scope>
    <source>
        <strain evidence="7">PacBioINE</strain>
    </source>
</reference>
<dbReference type="PANTHER" id="PTHR33705:SF2">
    <property type="entry name" value="PHOSPHOCARRIER PROTEIN NPR"/>
    <property type="match status" value="1"/>
</dbReference>
<dbReference type="KEGG" id="aacx:DEACI_1552"/>
<evidence type="ECO:0000256" key="2">
    <source>
        <dbReference type="ARBA" id="ARBA00004496"/>
    </source>
</evidence>